<feature type="domain" description="LysM" evidence="1">
    <location>
        <begin position="9"/>
        <end position="57"/>
    </location>
</feature>
<dbReference type="AlphaFoldDB" id="A0A0B0IHK1"/>
<dbReference type="InterPro" id="IPR018392">
    <property type="entry name" value="LysM"/>
</dbReference>
<dbReference type="STRING" id="333138.LQ50_17105"/>
<evidence type="ECO:0000313" key="2">
    <source>
        <dbReference type="EMBL" id="KHF39146.1"/>
    </source>
</evidence>
<dbReference type="PANTHER" id="PTHR33734:SF22">
    <property type="entry name" value="MEMBRANE-BOUND LYTIC MUREIN TRANSGLYCOSYLASE D"/>
    <property type="match status" value="1"/>
</dbReference>
<dbReference type="Proteomes" id="UP000030832">
    <property type="component" value="Unassembled WGS sequence"/>
</dbReference>
<dbReference type="PROSITE" id="PS51782">
    <property type="entry name" value="LYSM"/>
    <property type="match status" value="3"/>
</dbReference>
<dbReference type="SUPFAM" id="SSF54106">
    <property type="entry name" value="LysM domain"/>
    <property type="match status" value="3"/>
</dbReference>
<feature type="domain" description="LysM" evidence="1">
    <location>
        <begin position="115"/>
        <end position="162"/>
    </location>
</feature>
<proteinExistence type="predicted"/>
<dbReference type="eggNOG" id="COG1388">
    <property type="taxonomic scope" value="Bacteria"/>
</dbReference>
<dbReference type="RefSeq" id="WP_034631227.1">
    <property type="nucleotide sequence ID" value="NZ_JRJU01000023.1"/>
</dbReference>
<name>A0A0B0IHK1_9BACI</name>
<dbReference type="SMART" id="SM00257">
    <property type="entry name" value="LysM"/>
    <property type="match status" value="3"/>
</dbReference>
<dbReference type="PANTHER" id="PTHR33734">
    <property type="entry name" value="LYSM DOMAIN-CONTAINING GPI-ANCHORED PROTEIN 2"/>
    <property type="match status" value="1"/>
</dbReference>
<evidence type="ECO:0000259" key="1">
    <source>
        <dbReference type="PROSITE" id="PS51782"/>
    </source>
</evidence>
<sequence>MTIMFQTHIIHTVQPGDTVYRLAMQYESTVDAIALANALYPPFVDPYVIYPNQELVIPKIISNGTATLYVIQQGDTMGTIAQRFYSFPELVAGINPTVQNPDFIFPYQQIEILAVIDEVQPGDSLASISERVGLPIQSIIDANSKRITFSPDVLYAGMRLIIPLPMSQNIVVTQPFPGSILRENQLISGYARAFEANVLYRVVDDNQVEVTEETFTTAEYGAPSYSRFRDTIPFDQEPTASGGTLQVYTRSAKDGSVQDLVQVRVWFE</sequence>
<organism evidence="2 3">
    <name type="scientific">Halalkalibacter okhensis</name>
    <dbReference type="NCBI Taxonomy" id="333138"/>
    <lineage>
        <taxon>Bacteria</taxon>
        <taxon>Bacillati</taxon>
        <taxon>Bacillota</taxon>
        <taxon>Bacilli</taxon>
        <taxon>Bacillales</taxon>
        <taxon>Bacillaceae</taxon>
        <taxon>Halalkalibacter</taxon>
    </lineage>
</organism>
<dbReference type="EMBL" id="JRJU01000023">
    <property type="protein sequence ID" value="KHF39146.1"/>
    <property type="molecule type" value="Genomic_DNA"/>
</dbReference>
<dbReference type="InterPro" id="IPR036779">
    <property type="entry name" value="LysM_dom_sf"/>
</dbReference>
<dbReference type="Pfam" id="PF01476">
    <property type="entry name" value="LysM"/>
    <property type="match status" value="3"/>
</dbReference>
<protein>
    <recommendedName>
        <fullName evidence="1">LysM domain-containing protein</fullName>
    </recommendedName>
</protein>
<dbReference type="OrthoDB" id="308800at2"/>
<keyword evidence="3" id="KW-1185">Reference proteome</keyword>
<feature type="domain" description="LysM" evidence="1">
    <location>
        <begin position="67"/>
        <end position="112"/>
    </location>
</feature>
<evidence type="ECO:0000313" key="3">
    <source>
        <dbReference type="Proteomes" id="UP000030832"/>
    </source>
</evidence>
<dbReference type="Gene3D" id="3.10.350.10">
    <property type="entry name" value="LysM domain"/>
    <property type="match status" value="3"/>
</dbReference>
<comment type="caution">
    <text evidence="2">The sequence shown here is derived from an EMBL/GenBank/DDBJ whole genome shotgun (WGS) entry which is preliminary data.</text>
</comment>
<dbReference type="Pfam" id="PF10648">
    <property type="entry name" value="Gmad2"/>
    <property type="match status" value="1"/>
</dbReference>
<dbReference type="CDD" id="cd00118">
    <property type="entry name" value="LysM"/>
    <property type="match status" value="3"/>
</dbReference>
<accession>A0A0B0IHK1</accession>
<reference evidence="2 3" key="1">
    <citation type="submission" date="2014-09" db="EMBL/GenBank/DDBJ databases">
        <title>Genome sequencing and annotation of Bacillus Okhensis strain Kh10-101T.</title>
        <authorList>
            <person name="Prakash J.S."/>
        </authorList>
    </citation>
    <scope>NUCLEOTIDE SEQUENCE [LARGE SCALE GENOMIC DNA]</scope>
    <source>
        <strain evidence="3">Kh10-101T</strain>
    </source>
</reference>
<gene>
    <name evidence="2" type="ORF">LQ50_17105</name>
</gene>
<dbReference type="InterPro" id="IPR018911">
    <property type="entry name" value="Gmad2_Ig-like_dom"/>
</dbReference>